<protein>
    <submittedName>
        <fullName evidence="1">Hypothetical conserved protein</fullName>
    </submittedName>
</protein>
<dbReference type="AlphaFoldDB" id="H5SUX9"/>
<name>H5SUX9_ACEAU</name>
<evidence type="ECO:0000313" key="1">
    <source>
        <dbReference type="EMBL" id="BAL59408.1"/>
    </source>
</evidence>
<proteinExistence type="predicted"/>
<reference evidence="1" key="1">
    <citation type="journal article" date="2005" name="Environ. Microbiol.">
        <title>Genetic and functional properties of uncultivated thermophilic crenarchaeotes from a subsurface gold mine as revealed by analysis of genome fragments.</title>
        <authorList>
            <person name="Nunoura T."/>
            <person name="Hirayama H."/>
            <person name="Takami H."/>
            <person name="Oida H."/>
            <person name="Nishi S."/>
            <person name="Shimamura S."/>
            <person name="Suzuki Y."/>
            <person name="Inagaki F."/>
            <person name="Takai K."/>
            <person name="Nealson K.H."/>
            <person name="Horikoshi K."/>
        </authorList>
    </citation>
    <scope>NUCLEOTIDE SEQUENCE</scope>
</reference>
<dbReference type="GO" id="GO:0045892">
    <property type="term" value="P:negative regulation of DNA-templated transcription"/>
    <property type="evidence" value="ECO:0007669"/>
    <property type="project" value="UniProtKB-ARBA"/>
</dbReference>
<dbReference type="Gene3D" id="1.20.58.1000">
    <property type="entry name" value="Metal-sensitive repressor, helix protomer"/>
    <property type="match status" value="1"/>
</dbReference>
<sequence>MPTHVETHKRGGLQHLPQTKRDLLRRIRTVRGHLEGIETMIEDEEYCVEILKQIAAVQASLSQIAQLLTRGHMQTCLTEAIQSGKGEEKIDELMEVFKYLKNF</sequence>
<dbReference type="Pfam" id="PF02583">
    <property type="entry name" value="Trns_repr_metal"/>
    <property type="match status" value="1"/>
</dbReference>
<accession>H5SUX9</accession>
<dbReference type="EMBL" id="AP011803">
    <property type="protein sequence ID" value="BAL59408.1"/>
    <property type="molecule type" value="Genomic_DNA"/>
</dbReference>
<dbReference type="GO" id="GO:0046872">
    <property type="term" value="F:metal ion binding"/>
    <property type="evidence" value="ECO:0007669"/>
    <property type="project" value="InterPro"/>
</dbReference>
<dbReference type="PANTHER" id="PTHR33677">
    <property type="entry name" value="TRANSCRIPTIONAL REPRESSOR FRMR-RELATED"/>
    <property type="match status" value="1"/>
</dbReference>
<dbReference type="CDD" id="cd10148">
    <property type="entry name" value="CsoR-like_DUF156"/>
    <property type="match status" value="1"/>
</dbReference>
<dbReference type="InterPro" id="IPR003735">
    <property type="entry name" value="Metal_Tscrpt_repr"/>
</dbReference>
<dbReference type="InterPro" id="IPR038390">
    <property type="entry name" value="Metal_Tscrpt_repr_sf"/>
</dbReference>
<dbReference type="GO" id="GO:0003677">
    <property type="term" value="F:DNA binding"/>
    <property type="evidence" value="ECO:0007669"/>
    <property type="project" value="InterPro"/>
</dbReference>
<reference evidence="1" key="2">
    <citation type="journal article" date="2012" name="PLoS ONE">
        <title>A Deeply Branching Thermophilic Bacterium with an Ancient Acetyl-CoA Pathway Dominates a Subsurface Ecosystem.</title>
        <authorList>
            <person name="Takami H."/>
            <person name="Noguchi H."/>
            <person name="Takaki Y."/>
            <person name="Uchiyama I."/>
            <person name="Toyoda A."/>
            <person name="Nishi S."/>
            <person name="Chee G.-J."/>
            <person name="Arai W."/>
            <person name="Nunoura T."/>
            <person name="Itoh T."/>
            <person name="Hattori M."/>
            <person name="Takai K."/>
        </authorList>
    </citation>
    <scope>NUCLEOTIDE SEQUENCE</scope>
</reference>
<organism evidence="1">
    <name type="scientific">Acetithermum autotrophicum</name>
    <dbReference type="NCBI Taxonomy" id="1446466"/>
    <lineage>
        <taxon>Bacteria</taxon>
        <taxon>Candidatus Bipolaricaulota</taxon>
        <taxon>Candidatus Acetithermum</taxon>
    </lineage>
</organism>
<gene>
    <name evidence="1" type="ORF">HGMM_OP4C044</name>
</gene>